<dbReference type="EMBL" id="LQOT01000019">
    <property type="protein sequence ID" value="ORV50046.1"/>
    <property type="molecule type" value="Genomic_DNA"/>
</dbReference>
<protein>
    <submittedName>
        <fullName evidence="1">Uncharacterized protein</fullName>
    </submittedName>
</protein>
<sequence length="80" mass="8836">MSLDEIFAANGGLATTRQLLDVISIDWHMGPKALLHYRLKVTRLQECGWLSVPMTVSDVRGDPAGLVGRIAMYLDQRLPG</sequence>
<reference evidence="1 2" key="1">
    <citation type="submission" date="2016-01" db="EMBL/GenBank/DDBJ databases">
        <title>The new phylogeny of the genus Mycobacterium.</title>
        <authorList>
            <person name="Tarcisio F."/>
            <person name="Conor M."/>
            <person name="Antonella G."/>
            <person name="Elisabetta G."/>
            <person name="Giulia F.S."/>
            <person name="Sara T."/>
            <person name="Anna F."/>
            <person name="Clotilde B."/>
            <person name="Roberto B."/>
            <person name="Veronica D.S."/>
            <person name="Fabio R."/>
            <person name="Monica P."/>
            <person name="Olivier J."/>
            <person name="Enrico T."/>
            <person name="Nicola S."/>
        </authorList>
    </citation>
    <scope>NUCLEOTIDE SEQUENCE [LARGE SCALE GENOMIC DNA]</scope>
    <source>
        <strain evidence="1 2">ATCC 27353</strain>
    </source>
</reference>
<dbReference type="RefSeq" id="WP_085127726.1">
    <property type="nucleotide sequence ID" value="NZ_LQOT01000019.1"/>
</dbReference>
<organism evidence="1 2">
    <name type="scientific">Mycolicibacter engbaekii</name>
    <dbReference type="NCBI Taxonomy" id="188915"/>
    <lineage>
        <taxon>Bacteria</taxon>
        <taxon>Bacillati</taxon>
        <taxon>Actinomycetota</taxon>
        <taxon>Actinomycetes</taxon>
        <taxon>Mycobacteriales</taxon>
        <taxon>Mycobacteriaceae</taxon>
        <taxon>Mycolicibacter</taxon>
    </lineage>
</organism>
<name>A0A1X1TZP2_9MYCO</name>
<comment type="caution">
    <text evidence="1">The sequence shown here is derived from an EMBL/GenBank/DDBJ whole genome shotgun (WGS) entry which is preliminary data.</text>
</comment>
<dbReference type="Proteomes" id="UP000193465">
    <property type="component" value="Unassembled WGS sequence"/>
</dbReference>
<dbReference type="STRING" id="188915.AWC02_05600"/>
<evidence type="ECO:0000313" key="1">
    <source>
        <dbReference type="EMBL" id="ORV50046.1"/>
    </source>
</evidence>
<dbReference type="AlphaFoldDB" id="A0A1X1TZP2"/>
<keyword evidence="2" id="KW-1185">Reference proteome</keyword>
<accession>A0A1X1TZP2</accession>
<evidence type="ECO:0000313" key="2">
    <source>
        <dbReference type="Proteomes" id="UP000193465"/>
    </source>
</evidence>
<gene>
    <name evidence="1" type="ORF">AWC02_05600</name>
</gene>
<proteinExistence type="predicted"/>